<accession>A0A6A3B0R5</accession>
<dbReference type="PROSITE" id="PS51005">
    <property type="entry name" value="NAC"/>
    <property type="match status" value="1"/>
</dbReference>
<keyword evidence="2" id="KW-0238">DNA-binding</keyword>
<dbReference type="PANTHER" id="PTHR31744">
    <property type="entry name" value="PROTEIN CUP-SHAPED COTYLEDON 2-RELATED"/>
    <property type="match status" value="1"/>
</dbReference>
<dbReference type="Pfam" id="PF02365">
    <property type="entry name" value="NAM"/>
    <property type="match status" value="1"/>
</dbReference>
<dbReference type="EMBL" id="VEPZ02000938">
    <property type="protein sequence ID" value="KAE8708669.1"/>
    <property type="molecule type" value="Genomic_DNA"/>
</dbReference>
<dbReference type="InterPro" id="IPR003441">
    <property type="entry name" value="NAC-dom"/>
</dbReference>
<organism evidence="6 7">
    <name type="scientific">Hibiscus syriacus</name>
    <name type="common">Rose of Sharon</name>
    <dbReference type="NCBI Taxonomy" id="106335"/>
    <lineage>
        <taxon>Eukaryota</taxon>
        <taxon>Viridiplantae</taxon>
        <taxon>Streptophyta</taxon>
        <taxon>Embryophyta</taxon>
        <taxon>Tracheophyta</taxon>
        <taxon>Spermatophyta</taxon>
        <taxon>Magnoliopsida</taxon>
        <taxon>eudicotyledons</taxon>
        <taxon>Gunneridae</taxon>
        <taxon>Pentapetalae</taxon>
        <taxon>rosids</taxon>
        <taxon>malvids</taxon>
        <taxon>Malvales</taxon>
        <taxon>Malvaceae</taxon>
        <taxon>Malvoideae</taxon>
        <taxon>Hibiscus</taxon>
    </lineage>
</organism>
<dbReference type="PANTHER" id="PTHR31744:SF221">
    <property type="entry name" value="NAC DOMAIN-CONTAINING PROTEIN 43-LIKE"/>
    <property type="match status" value="1"/>
</dbReference>
<keyword evidence="1" id="KW-0805">Transcription regulation</keyword>
<dbReference type="AlphaFoldDB" id="A0A6A3B0R5"/>
<name>A0A6A3B0R5_HIBSY</name>
<reference evidence="6" key="1">
    <citation type="submission" date="2019-09" db="EMBL/GenBank/DDBJ databases">
        <title>Draft genome information of white flower Hibiscus syriacus.</title>
        <authorList>
            <person name="Kim Y.-M."/>
        </authorList>
    </citation>
    <scope>NUCLEOTIDE SEQUENCE [LARGE SCALE GENOMIC DNA]</scope>
    <source>
        <strain evidence="6">YM2019G1</strain>
    </source>
</reference>
<proteinExistence type="predicted"/>
<dbReference type="Proteomes" id="UP000436088">
    <property type="component" value="Unassembled WGS sequence"/>
</dbReference>
<evidence type="ECO:0000259" key="5">
    <source>
        <dbReference type="PROSITE" id="PS51005"/>
    </source>
</evidence>
<evidence type="ECO:0000256" key="2">
    <source>
        <dbReference type="ARBA" id="ARBA00023125"/>
    </source>
</evidence>
<dbReference type="GO" id="GO:0006355">
    <property type="term" value="P:regulation of DNA-templated transcription"/>
    <property type="evidence" value="ECO:0007669"/>
    <property type="project" value="InterPro"/>
</dbReference>
<keyword evidence="7" id="KW-1185">Reference proteome</keyword>
<gene>
    <name evidence="6" type="ORF">F3Y22_tig00110333pilonHSYRG00034</name>
</gene>
<dbReference type="SUPFAM" id="SSF101941">
    <property type="entry name" value="NAC domain"/>
    <property type="match status" value="1"/>
</dbReference>
<dbReference type="GO" id="GO:0003677">
    <property type="term" value="F:DNA binding"/>
    <property type="evidence" value="ECO:0007669"/>
    <property type="project" value="UniProtKB-KW"/>
</dbReference>
<dbReference type="InterPro" id="IPR036093">
    <property type="entry name" value="NAC_dom_sf"/>
</dbReference>
<keyword evidence="3" id="KW-0804">Transcription</keyword>
<evidence type="ECO:0000313" key="6">
    <source>
        <dbReference type="EMBL" id="KAE8708669.1"/>
    </source>
</evidence>
<dbReference type="Gene3D" id="2.170.150.80">
    <property type="entry name" value="NAC domain"/>
    <property type="match status" value="1"/>
</dbReference>
<evidence type="ECO:0000256" key="4">
    <source>
        <dbReference type="ARBA" id="ARBA00023242"/>
    </source>
</evidence>
<protein>
    <submittedName>
        <fullName evidence="6">NAC domain-containing protein 12</fullName>
    </submittedName>
</protein>
<sequence length="330" mass="36621">MKAAKNKGNRRKDGALFKVRDDAGNCWVGGEECGVVGPCMCSAAARATVTWLITGGRIDGDKVQYNGMVSSVDMNGLIPNLKKVFTEKVDLDVIQDVDLNKLEPWDIQESCRTGTTPQNEWYFFSQKDKKYPTGTRTNRATAAGFWKATGRDKIISGDGDRIGMRKTLVFYKGRAPNGQKSDWIMHEYRLDDNIAEANIVSNGMGEGPQEEGWVVCRIFKKKNPHKTLDNPISSSLSALNEGDLEKILEYMERNCMEDSRANNAMSTRFLGPIELGSNNVYPAESFTEQTSLGCPNCNTPNPSNVVKLLHLSRLLSRILCVKHSHAKSST</sequence>
<feature type="domain" description="NAC" evidence="5">
    <location>
        <begin position="63"/>
        <end position="221"/>
    </location>
</feature>
<keyword evidence="4" id="KW-0539">Nucleus</keyword>
<evidence type="ECO:0000256" key="3">
    <source>
        <dbReference type="ARBA" id="ARBA00023163"/>
    </source>
</evidence>
<comment type="caution">
    <text evidence="6">The sequence shown here is derived from an EMBL/GenBank/DDBJ whole genome shotgun (WGS) entry which is preliminary data.</text>
</comment>
<evidence type="ECO:0000313" key="7">
    <source>
        <dbReference type="Proteomes" id="UP000436088"/>
    </source>
</evidence>
<evidence type="ECO:0000256" key="1">
    <source>
        <dbReference type="ARBA" id="ARBA00023015"/>
    </source>
</evidence>